<evidence type="ECO:0000313" key="6">
    <source>
        <dbReference type="EMBL" id="KAK7863040.1"/>
    </source>
</evidence>
<keyword evidence="4 5" id="KW-0472">Membrane</keyword>
<dbReference type="Pfam" id="PF13903">
    <property type="entry name" value="Claudin_2"/>
    <property type="match status" value="1"/>
</dbReference>
<evidence type="ECO:0000256" key="3">
    <source>
        <dbReference type="ARBA" id="ARBA00022989"/>
    </source>
</evidence>
<accession>A0AAN9Z649</accession>
<organism evidence="6 7">
    <name type="scientific">Gryllus longicercus</name>
    <dbReference type="NCBI Taxonomy" id="2509291"/>
    <lineage>
        <taxon>Eukaryota</taxon>
        <taxon>Metazoa</taxon>
        <taxon>Ecdysozoa</taxon>
        <taxon>Arthropoda</taxon>
        <taxon>Hexapoda</taxon>
        <taxon>Insecta</taxon>
        <taxon>Pterygota</taxon>
        <taxon>Neoptera</taxon>
        <taxon>Polyneoptera</taxon>
        <taxon>Orthoptera</taxon>
        <taxon>Ensifera</taxon>
        <taxon>Gryllidea</taxon>
        <taxon>Grylloidea</taxon>
        <taxon>Gryllidae</taxon>
        <taxon>Gryllinae</taxon>
        <taxon>Gryllus</taxon>
    </lineage>
</organism>
<dbReference type="GO" id="GO:0016020">
    <property type="term" value="C:membrane"/>
    <property type="evidence" value="ECO:0007669"/>
    <property type="project" value="UniProtKB-SubCell"/>
</dbReference>
<evidence type="ECO:0000256" key="2">
    <source>
        <dbReference type="ARBA" id="ARBA00022692"/>
    </source>
</evidence>
<reference evidence="6 7" key="1">
    <citation type="submission" date="2024-03" db="EMBL/GenBank/DDBJ databases">
        <title>The genome assembly and annotation of the cricket Gryllus longicercus Weissman &amp; Gray.</title>
        <authorList>
            <person name="Szrajer S."/>
            <person name="Gray D."/>
            <person name="Ylla G."/>
        </authorList>
    </citation>
    <scope>NUCLEOTIDE SEQUENCE [LARGE SCALE GENOMIC DNA]</scope>
    <source>
        <strain evidence="6">DAG 2021-001</strain>
        <tissue evidence="6">Whole body minus gut</tissue>
    </source>
</reference>
<evidence type="ECO:0000256" key="4">
    <source>
        <dbReference type="ARBA" id="ARBA00023136"/>
    </source>
</evidence>
<comment type="subcellular location">
    <subcellularLocation>
        <location evidence="1">Membrane</location>
        <topology evidence="1">Multi-pass membrane protein</topology>
    </subcellularLocation>
</comment>
<evidence type="ECO:0000256" key="5">
    <source>
        <dbReference type="SAM" id="Phobius"/>
    </source>
</evidence>
<keyword evidence="3 5" id="KW-1133">Transmembrane helix</keyword>
<gene>
    <name evidence="6" type="ORF">R5R35_010782</name>
</gene>
<dbReference type="EMBL" id="JAZDUA010000245">
    <property type="protein sequence ID" value="KAK7863040.1"/>
    <property type="molecule type" value="Genomic_DNA"/>
</dbReference>
<name>A0AAN9Z649_9ORTH</name>
<keyword evidence="2 5" id="KW-0812">Transmembrane</keyword>
<proteinExistence type="predicted"/>
<sequence length="126" mass="14751">MGKRMTELYHQLMFERRMLLGCTVLVGLSVVLWVVAISTDYWFWVSAPTPNGIYVNETKRFFLSSHSGLWRICRRAMVVTQPGDKFDPETNSTITVVGGRTFFRKYHEEHPYQCVTKLLTRRCAKR</sequence>
<keyword evidence="7" id="KW-1185">Reference proteome</keyword>
<feature type="transmembrane region" description="Helical" evidence="5">
    <location>
        <begin position="20"/>
        <end position="44"/>
    </location>
</feature>
<dbReference type="AlphaFoldDB" id="A0AAN9Z649"/>
<comment type="caution">
    <text evidence="6">The sequence shown here is derived from an EMBL/GenBank/DDBJ whole genome shotgun (WGS) entry which is preliminary data.</text>
</comment>
<dbReference type="Gene3D" id="1.20.140.150">
    <property type="match status" value="1"/>
</dbReference>
<evidence type="ECO:0000256" key="1">
    <source>
        <dbReference type="ARBA" id="ARBA00004141"/>
    </source>
</evidence>
<protein>
    <submittedName>
        <fullName evidence="6">Uncharacterized protein</fullName>
    </submittedName>
</protein>
<evidence type="ECO:0000313" key="7">
    <source>
        <dbReference type="Proteomes" id="UP001378592"/>
    </source>
</evidence>
<dbReference type="Proteomes" id="UP001378592">
    <property type="component" value="Unassembled WGS sequence"/>
</dbReference>
<dbReference type="InterPro" id="IPR004031">
    <property type="entry name" value="PMP22/EMP/MP20/Claudin"/>
</dbReference>